<evidence type="ECO:0000313" key="2">
    <source>
        <dbReference type="Proteomes" id="UP000179807"/>
    </source>
</evidence>
<gene>
    <name evidence="1" type="ORF">TRFO_13223</name>
</gene>
<accession>A0A1J4KZT2</accession>
<organism evidence="1 2">
    <name type="scientific">Tritrichomonas foetus</name>
    <dbReference type="NCBI Taxonomy" id="1144522"/>
    <lineage>
        <taxon>Eukaryota</taxon>
        <taxon>Metamonada</taxon>
        <taxon>Parabasalia</taxon>
        <taxon>Tritrichomonadida</taxon>
        <taxon>Tritrichomonadidae</taxon>
        <taxon>Tritrichomonas</taxon>
    </lineage>
</organism>
<proteinExistence type="predicted"/>
<dbReference type="AlphaFoldDB" id="A0A1J4KZT2"/>
<name>A0A1J4KZT2_9EUKA</name>
<comment type="caution">
    <text evidence="1">The sequence shown here is derived from an EMBL/GenBank/DDBJ whole genome shotgun (WGS) entry which is preliminary data.</text>
</comment>
<evidence type="ECO:0000313" key="1">
    <source>
        <dbReference type="EMBL" id="OHT16376.1"/>
    </source>
</evidence>
<dbReference type="VEuPathDB" id="TrichDB:TRFO_13223"/>
<reference evidence="1" key="1">
    <citation type="submission" date="2016-10" db="EMBL/GenBank/DDBJ databases">
        <authorList>
            <person name="Benchimol M."/>
            <person name="Almeida L.G."/>
            <person name="Vasconcelos A.T."/>
            <person name="Perreira-Neves A."/>
            <person name="Rosa I.A."/>
            <person name="Tasca T."/>
            <person name="Bogo M.R."/>
            <person name="de Souza W."/>
        </authorList>
    </citation>
    <scope>NUCLEOTIDE SEQUENCE [LARGE SCALE GENOMIC DNA]</scope>
    <source>
        <strain evidence="1">K</strain>
    </source>
</reference>
<protein>
    <submittedName>
        <fullName evidence="1">Uncharacterized protein</fullName>
    </submittedName>
</protein>
<keyword evidence="2" id="KW-1185">Reference proteome</keyword>
<dbReference type="RefSeq" id="XP_068369512.1">
    <property type="nucleotide sequence ID" value="XM_068497111.1"/>
</dbReference>
<dbReference type="GeneID" id="94831815"/>
<sequence>MTQEIPPDSDEMLKESLSLISDIFRICQMNNELTPIAVQRLTDMAILCDNQTEAENIPSNKCRAQKDIEDHITMRKKLQLPIKPTSVVYRDIAGFLSKKLDLQFDPKATKKKKDLFHWFDQHWIQIKDQFFILLDQHPLTMVKKGE</sequence>
<dbReference type="EMBL" id="MLAK01000112">
    <property type="protein sequence ID" value="OHT16376.1"/>
    <property type="molecule type" value="Genomic_DNA"/>
</dbReference>
<dbReference type="Proteomes" id="UP000179807">
    <property type="component" value="Unassembled WGS sequence"/>
</dbReference>